<keyword evidence="1" id="KW-0732">Signal</keyword>
<name>A0ABV0QGK9_9TELE</name>
<evidence type="ECO:0000256" key="1">
    <source>
        <dbReference type="SAM" id="SignalP"/>
    </source>
</evidence>
<comment type="caution">
    <text evidence="2">The sequence shown here is derived from an EMBL/GenBank/DDBJ whole genome shotgun (WGS) entry which is preliminary data.</text>
</comment>
<feature type="chain" id="PRO_5047457680" description="Secreted protein" evidence="1">
    <location>
        <begin position="17"/>
        <end position="130"/>
    </location>
</feature>
<feature type="signal peptide" evidence="1">
    <location>
        <begin position="1"/>
        <end position="16"/>
    </location>
</feature>
<keyword evidence="3" id="KW-1185">Reference proteome</keyword>
<evidence type="ECO:0000313" key="2">
    <source>
        <dbReference type="EMBL" id="MEQ2194954.1"/>
    </source>
</evidence>
<organism evidence="2 3">
    <name type="scientific">Xenoophorus captivus</name>
    <dbReference type="NCBI Taxonomy" id="1517983"/>
    <lineage>
        <taxon>Eukaryota</taxon>
        <taxon>Metazoa</taxon>
        <taxon>Chordata</taxon>
        <taxon>Craniata</taxon>
        <taxon>Vertebrata</taxon>
        <taxon>Euteleostomi</taxon>
        <taxon>Actinopterygii</taxon>
        <taxon>Neopterygii</taxon>
        <taxon>Teleostei</taxon>
        <taxon>Neoteleostei</taxon>
        <taxon>Acanthomorphata</taxon>
        <taxon>Ovalentaria</taxon>
        <taxon>Atherinomorphae</taxon>
        <taxon>Cyprinodontiformes</taxon>
        <taxon>Goodeidae</taxon>
        <taxon>Xenoophorus</taxon>
    </lineage>
</organism>
<gene>
    <name evidence="2" type="ORF">XENOCAPTIV_005226</name>
</gene>
<dbReference type="Proteomes" id="UP001434883">
    <property type="component" value="Unassembled WGS sequence"/>
</dbReference>
<proteinExistence type="predicted"/>
<evidence type="ECO:0000313" key="3">
    <source>
        <dbReference type="Proteomes" id="UP001434883"/>
    </source>
</evidence>
<accession>A0ABV0QGK9</accession>
<dbReference type="EMBL" id="JAHRIN010009968">
    <property type="protein sequence ID" value="MEQ2194954.1"/>
    <property type="molecule type" value="Genomic_DNA"/>
</dbReference>
<reference evidence="2 3" key="1">
    <citation type="submission" date="2021-06" db="EMBL/GenBank/DDBJ databases">
        <authorList>
            <person name="Palmer J.M."/>
        </authorList>
    </citation>
    <scope>NUCLEOTIDE SEQUENCE [LARGE SCALE GENOMIC DNA]</scope>
    <source>
        <strain evidence="2 3">XC_2019</strain>
        <tissue evidence="2">Muscle</tissue>
    </source>
</reference>
<protein>
    <recommendedName>
        <fullName evidence="4">Secreted protein</fullName>
    </recommendedName>
</protein>
<sequence length="130" mass="13830">MITVGFVLLLHFTVRSFFVSHHQPHKLKLHIALVLPSGPLSDAKHRHHLSLQCLQDVQQAAADVTLCTVGLVGRLGCVCGCVTALTSSAQQSRSQCCSPSPSEPSWGCISRQTCGRSASLGPGPPLKTPH</sequence>
<evidence type="ECO:0008006" key="4">
    <source>
        <dbReference type="Google" id="ProtNLM"/>
    </source>
</evidence>